<dbReference type="Proteomes" id="UP000015101">
    <property type="component" value="Unassembled WGS sequence"/>
</dbReference>
<evidence type="ECO:0000313" key="2">
    <source>
        <dbReference type="EMBL" id="ESO06171.1"/>
    </source>
</evidence>
<feature type="compositionally biased region" description="Basic and acidic residues" evidence="1">
    <location>
        <begin position="312"/>
        <end position="322"/>
    </location>
</feature>
<proteinExistence type="predicted"/>
<keyword evidence="4" id="KW-1185">Reference proteome</keyword>
<dbReference type="EnsemblMetazoa" id="HelroT160323">
    <property type="protein sequence ID" value="HelroP160323"/>
    <property type="gene ID" value="HelroG160323"/>
</dbReference>
<gene>
    <name evidence="3" type="primary">20198687</name>
    <name evidence="2" type="ORF">HELRODRAFT_160323</name>
</gene>
<feature type="region of interest" description="Disordered" evidence="1">
    <location>
        <begin position="184"/>
        <end position="216"/>
    </location>
</feature>
<dbReference type="EMBL" id="AMQM01000571">
    <property type="status" value="NOT_ANNOTATED_CDS"/>
    <property type="molecule type" value="Genomic_DNA"/>
</dbReference>
<reference evidence="4" key="1">
    <citation type="submission" date="2012-12" db="EMBL/GenBank/DDBJ databases">
        <authorList>
            <person name="Hellsten U."/>
            <person name="Grimwood J."/>
            <person name="Chapman J.A."/>
            <person name="Shapiro H."/>
            <person name="Aerts A."/>
            <person name="Otillar R.P."/>
            <person name="Terry A.Y."/>
            <person name="Boore J.L."/>
            <person name="Simakov O."/>
            <person name="Marletaz F."/>
            <person name="Cho S.-J."/>
            <person name="Edsinger-Gonzales E."/>
            <person name="Havlak P."/>
            <person name="Kuo D.-H."/>
            <person name="Larsson T."/>
            <person name="Lv J."/>
            <person name="Arendt D."/>
            <person name="Savage R."/>
            <person name="Osoegawa K."/>
            <person name="de Jong P."/>
            <person name="Lindberg D.R."/>
            <person name="Seaver E.C."/>
            <person name="Weisblat D.A."/>
            <person name="Putnam N.H."/>
            <person name="Grigoriev I.V."/>
            <person name="Rokhsar D.S."/>
        </authorList>
    </citation>
    <scope>NUCLEOTIDE SEQUENCE</scope>
</reference>
<evidence type="ECO:0000313" key="4">
    <source>
        <dbReference type="Proteomes" id="UP000015101"/>
    </source>
</evidence>
<dbReference type="RefSeq" id="XP_009015539.1">
    <property type="nucleotide sequence ID" value="XM_009017291.1"/>
</dbReference>
<feature type="region of interest" description="Disordered" evidence="1">
    <location>
        <begin position="293"/>
        <end position="353"/>
    </location>
</feature>
<feature type="region of interest" description="Disordered" evidence="1">
    <location>
        <begin position="1"/>
        <end position="37"/>
    </location>
</feature>
<reference evidence="2 4" key="2">
    <citation type="journal article" date="2013" name="Nature">
        <title>Insights into bilaterian evolution from three spiralian genomes.</title>
        <authorList>
            <person name="Simakov O."/>
            <person name="Marletaz F."/>
            <person name="Cho S.J."/>
            <person name="Edsinger-Gonzales E."/>
            <person name="Havlak P."/>
            <person name="Hellsten U."/>
            <person name="Kuo D.H."/>
            <person name="Larsson T."/>
            <person name="Lv J."/>
            <person name="Arendt D."/>
            <person name="Savage R."/>
            <person name="Osoegawa K."/>
            <person name="de Jong P."/>
            <person name="Grimwood J."/>
            <person name="Chapman J.A."/>
            <person name="Shapiro H."/>
            <person name="Aerts A."/>
            <person name="Otillar R.P."/>
            <person name="Terry A.Y."/>
            <person name="Boore J.L."/>
            <person name="Grigoriev I.V."/>
            <person name="Lindberg D.R."/>
            <person name="Seaver E.C."/>
            <person name="Weisblat D.A."/>
            <person name="Putnam N.H."/>
            <person name="Rokhsar D.S."/>
        </authorList>
    </citation>
    <scope>NUCLEOTIDE SEQUENCE</scope>
</reference>
<protein>
    <submittedName>
        <fullName evidence="2 3">Uncharacterized protein</fullName>
    </submittedName>
</protein>
<evidence type="ECO:0000313" key="3">
    <source>
        <dbReference type="EnsemblMetazoa" id="HelroP160323"/>
    </source>
</evidence>
<dbReference type="HOGENOM" id="CLU_785903_0_0_1"/>
<reference evidence="3" key="3">
    <citation type="submission" date="2015-06" db="UniProtKB">
        <authorList>
            <consortium name="EnsemblMetazoa"/>
        </authorList>
    </citation>
    <scope>IDENTIFICATION</scope>
</reference>
<feature type="compositionally biased region" description="Polar residues" evidence="1">
    <location>
        <begin position="323"/>
        <end position="337"/>
    </location>
</feature>
<name>T1EQ37_HELRO</name>
<dbReference type="CTD" id="20198687"/>
<dbReference type="KEGG" id="hro:HELRODRAFT_160323"/>
<accession>T1EQ37</accession>
<sequence length="353" mass="40446">MNTLKKGVRSEANLHRSSSPRRKMKEPPIAKRMSVCSFEEEHNETQFVSVVVREPSSPQQPQPSLQQRQQKLAYLQTRACHMEQQHSPVKQNNFNQKILQQSNQLPIKNSTYQNYSGENNLFPKQQQPSQTKSKFLTFPRQIKHKTIEPKTSQQQQIEQQATATTQNLQQLPRHQQFNSVNASSTLPKHLPAKSTQPAWILGGDEDGDVGGRRGSNSGILVVNREVRIQSVGTLERKNKFGNKKQLSATEFIRDFNEPLITHSQQRQVGLPRTIPTPEKQQAIRPRQLLFSEDPIKFNHSGPSEFTLKKNKYKSESNLRDNKFSSTEPISQISTQSKFDLPPQLPPRNDPFKK</sequence>
<dbReference type="InParanoid" id="T1EQ37"/>
<dbReference type="AlphaFoldDB" id="T1EQ37"/>
<dbReference type="EMBL" id="KB096324">
    <property type="protein sequence ID" value="ESO06171.1"/>
    <property type="molecule type" value="Genomic_DNA"/>
</dbReference>
<organism evidence="3 4">
    <name type="scientific">Helobdella robusta</name>
    <name type="common">Californian leech</name>
    <dbReference type="NCBI Taxonomy" id="6412"/>
    <lineage>
        <taxon>Eukaryota</taxon>
        <taxon>Metazoa</taxon>
        <taxon>Spiralia</taxon>
        <taxon>Lophotrochozoa</taxon>
        <taxon>Annelida</taxon>
        <taxon>Clitellata</taxon>
        <taxon>Hirudinea</taxon>
        <taxon>Rhynchobdellida</taxon>
        <taxon>Glossiphoniidae</taxon>
        <taxon>Helobdella</taxon>
    </lineage>
</organism>
<feature type="compositionally biased region" description="Pro residues" evidence="1">
    <location>
        <begin position="342"/>
        <end position="353"/>
    </location>
</feature>
<evidence type="ECO:0000256" key="1">
    <source>
        <dbReference type="SAM" id="MobiDB-lite"/>
    </source>
</evidence>
<dbReference type="GeneID" id="20198687"/>